<reference evidence="4" key="3">
    <citation type="submission" date="2018-07" db="EMBL/GenBank/DDBJ databases">
        <authorList>
            <person name="Quirk P.G."/>
            <person name="Krulwich T.A."/>
        </authorList>
    </citation>
    <scope>NUCLEOTIDE SEQUENCE</scope>
    <source>
        <strain evidence="4">CCRI-19302</strain>
    </source>
</reference>
<dbReference type="InterPro" id="IPR005182">
    <property type="entry name" value="YdbS-like_PH"/>
</dbReference>
<reference evidence="4 5" key="1">
    <citation type="journal article" date="2017" name="Genome Announc.">
        <title>Draft Genome Sequence of a Sporulating and Motile Strain of Lachnotalea glycerini Isolated from Water in Quebec City, Canada.</title>
        <authorList>
            <person name="Maheux A.F."/>
            <person name="Boudreau D.K."/>
            <person name="Berube E."/>
            <person name="Boissinot M."/>
            <person name="Raymond F."/>
            <person name="Brodeur S."/>
            <person name="Corbeil J."/>
            <person name="Isabel S."/>
            <person name="Omar R.F."/>
            <person name="Bergeron M.G."/>
        </authorList>
    </citation>
    <scope>NUCLEOTIDE SEQUENCE [LARGE SCALE GENOMIC DNA]</scope>
    <source>
        <strain evidence="4 5">CCRI-19302</strain>
    </source>
</reference>
<dbReference type="OrthoDB" id="1750577at2"/>
<dbReference type="PANTHER" id="PTHR34473:SF2">
    <property type="entry name" value="UPF0699 TRANSMEMBRANE PROTEIN YDBT"/>
    <property type="match status" value="1"/>
</dbReference>
<reference evidence="3 6" key="2">
    <citation type="submission" date="2018-05" db="EMBL/GenBank/DDBJ databases">
        <title>Genomic Encyclopedia of Type Strains, Phase IV (KMG-IV): sequencing the most valuable type-strain genomes for metagenomic binning, comparative biology and taxonomic classification.</title>
        <authorList>
            <person name="Goeker M."/>
        </authorList>
    </citation>
    <scope>NUCLEOTIDE SEQUENCE [LARGE SCALE GENOMIC DNA]</scope>
    <source>
        <strain evidence="3 6">DSM 28816</strain>
    </source>
</reference>
<dbReference type="EMBL" id="QICS01000002">
    <property type="protein sequence ID" value="PXV93586.1"/>
    <property type="molecule type" value="Genomic_DNA"/>
</dbReference>
<sequence>MIYEKLSKKAIGSMYVASLIGTLIAVFSLTILLHLVIPRDFTIVRYMIFGIDGLLILNFIVGPPIRYNRYAYLINDECIDVKEGFVCIERHIVPIERLHNIEISKGPVNHLFGLAEVKVTTAGSTIPIKYLEDRQAEFIVEALQKRINAVALKKKLYNQLKTNDIREI</sequence>
<dbReference type="EMBL" id="NOKA02000003">
    <property type="protein sequence ID" value="RDY32543.1"/>
    <property type="molecule type" value="Genomic_DNA"/>
</dbReference>
<evidence type="ECO:0000313" key="6">
    <source>
        <dbReference type="Proteomes" id="UP000247523"/>
    </source>
</evidence>
<name>A0A255I271_9FIRM</name>
<dbReference type="PANTHER" id="PTHR34473">
    <property type="entry name" value="UPF0699 TRANSMEMBRANE PROTEIN YDBS"/>
    <property type="match status" value="1"/>
</dbReference>
<accession>A0A255I271</accession>
<comment type="caution">
    <text evidence="3">The sequence shown here is derived from an EMBL/GenBank/DDBJ whole genome shotgun (WGS) entry which is preliminary data.</text>
</comment>
<keyword evidence="5" id="KW-1185">Reference proteome</keyword>
<feature type="transmembrane region" description="Helical" evidence="1">
    <location>
        <begin position="12"/>
        <end position="37"/>
    </location>
</feature>
<dbReference type="RefSeq" id="WP_094379552.1">
    <property type="nucleotide sequence ID" value="NZ_NOKA02000003.1"/>
</dbReference>
<organism evidence="3 6">
    <name type="scientific">Lachnotalea glycerini</name>
    <dbReference type="NCBI Taxonomy" id="1763509"/>
    <lineage>
        <taxon>Bacteria</taxon>
        <taxon>Bacillati</taxon>
        <taxon>Bacillota</taxon>
        <taxon>Clostridia</taxon>
        <taxon>Lachnospirales</taxon>
        <taxon>Lachnospiraceae</taxon>
        <taxon>Lachnotalea</taxon>
    </lineage>
</organism>
<feature type="transmembrane region" description="Helical" evidence="1">
    <location>
        <begin position="43"/>
        <end position="61"/>
    </location>
</feature>
<dbReference type="AlphaFoldDB" id="A0A255I271"/>
<keyword evidence="1" id="KW-0812">Transmembrane</keyword>
<gene>
    <name evidence="3" type="ORF">C8E03_102356</name>
    <name evidence="4" type="ORF">CG710_003685</name>
</gene>
<dbReference type="Proteomes" id="UP000247523">
    <property type="component" value="Unassembled WGS sequence"/>
</dbReference>
<dbReference type="Pfam" id="PF03703">
    <property type="entry name" value="bPH_2"/>
    <property type="match status" value="1"/>
</dbReference>
<keyword evidence="1" id="KW-1133">Transmembrane helix</keyword>
<evidence type="ECO:0000256" key="1">
    <source>
        <dbReference type="SAM" id="Phobius"/>
    </source>
</evidence>
<evidence type="ECO:0000313" key="4">
    <source>
        <dbReference type="EMBL" id="RDY32543.1"/>
    </source>
</evidence>
<dbReference type="Proteomes" id="UP000216411">
    <property type="component" value="Unassembled WGS sequence"/>
</dbReference>
<protein>
    <recommendedName>
        <fullName evidence="2">YdbS-like PH domain-containing protein</fullName>
    </recommendedName>
</protein>
<evidence type="ECO:0000313" key="5">
    <source>
        <dbReference type="Proteomes" id="UP000216411"/>
    </source>
</evidence>
<evidence type="ECO:0000313" key="3">
    <source>
        <dbReference type="EMBL" id="PXV93586.1"/>
    </source>
</evidence>
<keyword evidence="1" id="KW-0472">Membrane</keyword>
<feature type="domain" description="YdbS-like PH" evidence="2">
    <location>
        <begin position="67"/>
        <end position="141"/>
    </location>
</feature>
<proteinExistence type="predicted"/>
<evidence type="ECO:0000259" key="2">
    <source>
        <dbReference type="Pfam" id="PF03703"/>
    </source>
</evidence>